<dbReference type="EMBL" id="KQ086033">
    <property type="protein sequence ID" value="KLO10197.1"/>
    <property type="molecule type" value="Genomic_DNA"/>
</dbReference>
<dbReference type="AlphaFoldDB" id="A0A0H2RF37"/>
<accession>A0A0H2RF37</accession>
<evidence type="ECO:0000313" key="2">
    <source>
        <dbReference type="Proteomes" id="UP000053477"/>
    </source>
</evidence>
<reference evidence="1 2" key="1">
    <citation type="submission" date="2015-04" db="EMBL/GenBank/DDBJ databases">
        <title>Complete genome sequence of Schizopora paradoxa KUC8140, a cosmopolitan wood degrader in East Asia.</title>
        <authorList>
            <consortium name="DOE Joint Genome Institute"/>
            <person name="Min B."/>
            <person name="Park H."/>
            <person name="Jang Y."/>
            <person name="Kim J.-J."/>
            <person name="Kim K.H."/>
            <person name="Pangilinan J."/>
            <person name="Lipzen A."/>
            <person name="Riley R."/>
            <person name="Grigoriev I.V."/>
            <person name="Spatafora J.W."/>
            <person name="Choi I.-G."/>
        </authorList>
    </citation>
    <scope>NUCLEOTIDE SEQUENCE [LARGE SCALE GENOMIC DNA]</scope>
    <source>
        <strain evidence="1 2">KUC8140</strain>
    </source>
</reference>
<proteinExistence type="predicted"/>
<dbReference type="Proteomes" id="UP000053477">
    <property type="component" value="Unassembled WGS sequence"/>
</dbReference>
<protein>
    <submittedName>
        <fullName evidence="1">Uncharacterized protein</fullName>
    </submittedName>
</protein>
<gene>
    <name evidence="1" type="ORF">SCHPADRAFT_892527</name>
</gene>
<name>A0A0H2RF37_9AGAM</name>
<keyword evidence="2" id="KW-1185">Reference proteome</keyword>
<organism evidence="1 2">
    <name type="scientific">Schizopora paradoxa</name>
    <dbReference type="NCBI Taxonomy" id="27342"/>
    <lineage>
        <taxon>Eukaryota</taxon>
        <taxon>Fungi</taxon>
        <taxon>Dikarya</taxon>
        <taxon>Basidiomycota</taxon>
        <taxon>Agaricomycotina</taxon>
        <taxon>Agaricomycetes</taxon>
        <taxon>Hymenochaetales</taxon>
        <taxon>Schizoporaceae</taxon>
        <taxon>Schizopora</taxon>
    </lineage>
</organism>
<sequence length="122" mass="13754">MIGPRAFKEFNARLLLWMIWEVRVEVEVEELRKIFVVIIGMAIGCDGVFSLVLVLKSVKDLSNIGPNFSRSHRMKFDSARYYKRISGISSCSIEADPGVGRIRPSISRKLIRRSLSASGRPA</sequence>
<evidence type="ECO:0000313" key="1">
    <source>
        <dbReference type="EMBL" id="KLO10197.1"/>
    </source>
</evidence>
<dbReference type="InParanoid" id="A0A0H2RF37"/>